<dbReference type="EMBL" id="PDGH01000126">
    <property type="protein sequence ID" value="POB44032.1"/>
    <property type="molecule type" value="Genomic_DNA"/>
</dbReference>
<gene>
    <name evidence="2" type="ORF">CRN52_20150</name>
</gene>
<evidence type="ECO:0000313" key="2">
    <source>
        <dbReference type="EMBL" id="POB44032.1"/>
    </source>
</evidence>
<sequence length="98" mass="10770">MKSLFVVLCAVSLPLWAQESEIFLHQLTESKLLEEAPIPPECFSDACLEKGMRSTVPTADAPPREPNETLAVIGSVVYVLGEFGLADQRLKESEQPLN</sequence>
<dbReference type="RefSeq" id="WP_103201050.1">
    <property type="nucleotide sequence ID" value="NZ_JASMUA010000001.1"/>
</dbReference>
<name>A0A2S3QYP2_VIBVL</name>
<feature type="chain" id="PRO_5015465626" evidence="1">
    <location>
        <begin position="18"/>
        <end position="98"/>
    </location>
</feature>
<organism evidence="2 3">
    <name type="scientific">Vibrio vulnificus</name>
    <dbReference type="NCBI Taxonomy" id="672"/>
    <lineage>
        <taxon>Bacteria</taxon>
        <taxon>Pseudomonadati</taxon>
        <taxon>Pseudomonadota</taxon>
        <taxon>Gammaproteobacteria</taxon>
        <taxon>Vibrionales</taxon>
        <taxon>Vibrionaceae</taxon>
        <taxon>Vibrio</taxon>
    </lineage>
</organism>
<evidence type="ECO:0000313" key="3">
    <source>
        <dbReference type="Proteomes" id="UP000237466"/>
    </source>
</evidence>
<accession>A0A2S3QYP2</accession>
<proteinExistence type="predicted"/>
<evidence type="ECO:0000256" key="1">
    <source>
        <dbReference type="SAM" id="SignalP"/>
    </source>
</evidence>
<reference evidence="2 3" key="1">
    <citation type="journal article" date="2018" name="Front. Microbiol.">
        <title>Phylogeny of Vibrio vulnificus from the Analysis of the Core-Genome: Implications for Intra-Species Taxonomy.</title>
        <authorList>
            <person name="Roig F.J."/>
            <person name="Gonzalez-Candelas F."/>
            <person name="Sanjuan E."/>
            <person name="Fouz B."/>
            <person name="Feil E.J."/>
            <person name="Llorens C."/>
            <person name="Baker-Austin C."/>
            <person name="Oliver J.D."/>
            <person name="Danin-Poleg Y."/>
            <person name="Gibas C.J."/>
            <person name="Kashi Y."/>
            <person name="Gulig P.A."/>
            <person name="Morrison S.S."/>
            <person name="Amaro C."/>
        </authorList>
    </citation>
    <scope>NUCLEOTIDE SEQUENCE [LARGE SCALE GENOMIC DNA]</scope>
    <source>
        <strain evidence="2 3">CECT4608</strain>
    </source>
</reference>
<protein>
    <submittedName>
        <fullName evidence="2">Uncharacterized protein</fullName>
    </submittedName>
</protein>
<comment type="caution">
    <text evidence="2">The sequence shown here is derived from an EMBL/GenBank/DDBJ whole genome shotgun (WGS) entry which is preliminary data.</text>
</comment>
<keyword evidence="1" id="KW-0732">Signal</keyword>
<feature type="signal peptide" evidence="1">
    <location>
        <begin position="1"/>
        <end position="17"/>
    </location>
</feature>
<dbReference type="AlphaFoldDB" id="A0A2S3QYP2"/>
<dbReference type="Proteomes" id="UP000237466">
    <property type="component" value="Unassembled WGS sequence"/>
</dbReference>